<dbReference type="STRING" id="146891.A9601_03851"/>
<dbReference type="InterPro" id="IPR045853">
    <property type="entry name" value="Pep_chain_release_fac_I_sf"/>
</dbReference>
<dbReference type="AlphaFoldDB" id="A2BPG2"/>
<dbReference type="InterPro" id="IPR000352">
    <property type="entry name" value="Pep_chain_release_fac_I"/>
</dbReference>
<protein>
    <submittedName>
        <fullName evidence="4">Class I peptide chain release factor</fullName>
    </submittedName>
</protein>
<name>A2BPG2_PROMS</name>
<organism evidence="4 5">
    <name type="scientific">Prochlorococcus marinus (strain AS9601)</name>
    <dbReference type="NCBI Taxonomy" id="146891"/>
    <lineage>
        <taxon>Bacteria</taxon>
        <taxon>Bacillati</taxon>
        <taxon>Cyanobacteriota</taxon>
        <taxon>Cyanophyceae</taxon>
        <taxon>Synechococcales</taxon>
        <taxon>Prochlorococcaceae</taxon>
        <taxon>Prochlorococcus</taxon>
    </lineage>
</organism>
<dbReference type="GO" id="GO:0004045">
    <property type="term" value="F:peptidyl-tRNA hydrolase activity"/>
    <property type="evidence" value="ECO:0007669"/>
    <property type="project" value="TreeGrafter"/>
</dbReference>
<comment type="similarity">
    <text evidence="1">Belongs to the prokaryotic/mitochondrial release factor family.</text>
</comment>
<sequence length="145" mass="17009">MDLQITKTLVIPSNEIKWRFSRSSGPGGQNVNKIESRVEIIFNLEDSKVLNDYQKAILKINLKKKLVKNCLCLSVQEHRNQLLNRQLALIKFSSIIKDGLNKPFKIRKFTKPTKTSQKKRVEFKRKQGVLKKSRQKEKIYQLLEK</sequence>
<dbReference type="eggNOG" id="COG0216">
    <property type="taxonomic scope" value="Bacteria"/>
</dbReference>
<dbReference type="OrthoDB" id="9815709at2"/>
<dbReference type="PANTHER" id="PTHR47814">
    <property type="entry name" value="PEPTIDYL-TRNA HYDROLASE ARFB"/>
    <property type="match status" value="1"/>
</dbReference>
<proteinExistence type="inferred from homology"/>
<dbReference type="GO" id="GO:0072344">
    <property type="term" value="P:rescue of stalled ribosome"/>
    <property type="evidence" value="ECO:0007669"/>
    <property type="project" value="TreeGrafter"/>
</dbReference>
<dbReference type="NCBIfam" id="NF006718">
    <property type="entry name" value="PRK09256.1"/>
    <property type="match status" value="1"/>
</dbReference>
<feature type="domain" description="Prokaryotic-type class I peptide chain release factors" evidence="3">
    <location>
        <begin position="9"/>
        <end position="134"/>
    </location>
</feature>
<accession>A2BPG2</accession>
<dbReference type="KEGG" id="pmb:A9601_03851"/>
<evidence type="ECO:0000313" key="5">
    <source>
        <dbReference type="Proteomes" id="UP000002590"/>
    </source>
</evidence>
<gene>
    <name evidence="4" type="ordered locus">A9601_03851</name>
</gene>
<feature type="region of interest" description="Disordered" evidence="2">
    <location>
        <begin position="108"/>
        <end position="129"/>
    </location>
</feature>
<dbReference type="HOGENOM" id="CLU_089470_3_2_3"/>
<evidence type="ECO:0000256" key="2">
    <source>
        <dbReference type="SAM" id="MobiDB-lite"/>
    </source>
</evidence>
<reference evidence="4 5" key="1">
    <citation type="journal article" date="2007" name="PLoS Genet.">
        <title>Patterns and implications of gene gain and loss in the evolution of Prochlorococcus.</title>
        <authorList>
            <person name="Kettler G.C."/>
            <person name="Martiny A.C."/>
            <person name="Huang K."/>
            <person name="Zucker J."/>
            <person name="Coleman M.L."/>
            <person name="Rodrigue S."/>
            <person name="Chen F."/>
            <person name="Lapidus A."/>
            <person name="Ferriera S."/>
            <person name="Johnson J."/>
            <person name="Steglich C."/>
            <person name="Church G.M."/>
            <person name="Richardson P."/>
            <person name="Chisholm S.W."/>
        </authorList>
    </citation>
    <scope>NUCLEOTIDE SEQUENCE [LARGE SCALE GENOMIC DNA]</scope>
    <source>
        <strain evidence="4 5">AS9601</strain>
    </source>
</reference>
<dbReference type="SUPFAM" id="SSF75620">
    <property type="entry name" value="Release factor"/>
    <property type="match status" value="1"/>
</dbReference>
<dbReference type="PANTHER" id="PTHR47814:SF1">
    <property type="entry name" value="PEPTIDYL-TRNA HYDROLASE ARFB"/>
    <property type="match status" value="1"/>
</dbReference>
<dbReference type="Proteomes" id="UP000002590">
    <property type="component" value="Chromosome"/>
</dbReference>
<dbReference type="Gene3D" id="3.30.160.20">
    <property type="match status" value="1"/>
</dbReference>
<dbReference type="EMBL" id="CP000551">
    <property type="protein sequence ID" value="ABM69673.1"/>
    <property type="molecule type" value="Genomic_DNA"/>
</dbReference>
<evidence type="ECO:0000259" key="3">
    <source>
        <dbReference type="Pfam" id="PF00472"/>
    </source>
</evidence>
<evidence type="ECO:0000313" key="4">
    <source>
        <dbReference type="EMBL" id="ABM69673.1"/>
    </source>
</evidence>
<evidence type="ECO:0000256" key="1">
    <source>
        <dbReference type="ARBA" id="ARBA00010835"/>
    </source>
</evidence>
<dbReference type="GO" id="GO:0043022">
    <property type="term" value="F:ribosome binding"/>
    <property type="evidence" value="ECO:0007669"/>
    <property type="project" value="TreeGrafter"/>
</dbReference>
<dbReference type="Pfam" id="PF00472">
    <property type="entry name" value="RF-1"/>
    <property type="match status" value="1"/>
</dbReference>
<dbReference type="RefSeq" id="WP_011817846.1">
    <property type="nucleotide sequence ID" value="NC_008816.1"/>
</dbReference>
<dbReference type="GO" id="GO:0003747">
    <property type="term" value="F:translation release factor activity"/>
    <property type="evidence" value="ECO:0007669"/>
    <property type="project" value="InterPro"/>
</dbReference>